<dbReference type="RefSeq" id="WP_268003934.1">
    <property type="nucleotide sequence ID" value="NZ_BSUT01000001.1"/>
</dbReference>
<dbReference type="PANTHER" id="PTHR36849:SF1">
    <property type="entry name" value="CYTOPLASMIC PROTEIN"/>
    <property type="match status" value="1"/>
</dbReference>
<accession>A0ABY6ZAZ2</accession>
<dbReference type="Pfam" id="PF22752">
    <property type="entry name" value="DUF488-N3i"/>
    <property type="match status" value="1"/>
</dbReference>
<protein>
    <submittedName>
        <fullName evidence="1">DUF488 domain-containing protein</fullName>
    </submittedName>
</protein>
<reference evidence="1" key="1">
    <citation type="submission" date="2022-08" db="EMBL/GenBank/DDBJ databases">
        <title>Alicyclobacillus fastidiosus DSM 17978, complete genome.</title>
        <authorList>
            <person name="Wang Q."/>
            <person name="Cai R."/>
            <person name="Wang Z."/>
        </authorList>
    </citation>
    <scope>NUCLEOTIDE SEQUENCE</scope>
    <source>
        <strain evidence="1">DSM 17978</strain>
    </source>
</reference>
<gene>
    <name evidence="1" type="ORF">NZD89_16740</name>
</gene>
<sequence>MEIRLKRAYDAPSPEDGQRILVDRLWPRGVSKEAARIDVWMKEVAPSNELRKWIHQDPSRWEEFVARYRAELAESSEAAVCIQQLREAASAHAVTLVFSAKTEDRNNATVLRDVLRQDC</sequence>
<dbReference type="InterPro" id="IPR052552">
    <property type="entry name" value="YeaO-like"/>
</dbReference>
<dbReference type="PANTHER" id="PTHR36849">
    <property type="entry name" value="CYTOPLASMIC PROTEIN-RELATED"/>
    <property type="match status" value="1"/>
</dbReference>
<evidence type="ECO:0000313" key="1">
    <source>
        <dbReference type="EMBL" id="WAH40036.1"/>
    </source>
</evidence>
<keyword evidence="2" id="KW-1185">Reference proteome</keyword>
<dbReference type="Proteomes" id="UP001164761">
    <property type="component" value="Chromosome"/>
</dbReference>
<organism evidence="1 2">
    <name type="scientific">Alicyclobacillus fastidiosus</name>
    <dbReference type="NCBI Taxonomy" id="392011"/>
    <lineage>
        <taxon>Bacteria</taxon>
        <taxon>Bacillati</taxon>
        <taxon>Bacillota</taxon>
        <taxon>Bacilli</taxon>
        <taxon>Bacillales</taxon>
        <taxon>Alicyclobacillaceae</taxon>
        <taxon>Alicyclobacillus</taxon>
    </lineage>
</organism>
<dbReference type="EMBL" id="CP104067">
    <property type="protein sequence ID" value="WAH40036.1"/>
    <property type="molecule type" value="Genomic_DNA"/>
</dbReference>
<evidence type="ECO:0000313" key="2">
    <source>
        <dbReference type="Proteomes" id="UP001164761"/>
    </source>
</evidence>
<proteinExistence type="predicted"/>
<name>A0ABY6ZAZ2_9BACL</name>